<keyword evidence="5 10" id="KW-0133">Cell shape</keyword>
<dbReference type="CDD" id="cd03785">
    <property type="entry name" value="GT28_MurG"/>
    <property type="match status" value="1"/>
</dbReference>
<feature type="binding site" evidence="10">
    <location>
        <begin position="33"/>
        <end position="35"/>
    </location>
    <ligand>
        <name>UDP-N-acetyl-alpha-D-glucosamine</name>
        <dbReference type="ChEBI" id="CHEBI:57705"/>
    </ligand>
</feature>
<dbReference type="PANTHER" id="PTHR21015">
    <property type="entry name" value="UDP-N-ACETYLGLUCOSAMINE--N-ACETYLMURAMYL-(PENTAPEPTIDE) PYROPHOSPHORYL-UNDECAPRENOL N-ACETYLGLUCOSAMINE TRANSFERASE 1"/>
    <property type="match status" value="1"/>
</dbReference>
<sequence>MSESAAVQTSAPTSPSTSSSVKTPKVLMMAAGTGGHVFPALAVAEELTRRGAEVHWLGTPHGMENDLVRPVGYTFHTIDMQGLRGKGVGRLLKMPFTLSQAMLASIKVIKSNQIDVVVGFGGYVSAPGGLAAKATGTPLIIHEQNAIAGMSNRYLAKIATKVLQAFPNTFGDSDSAENPKLETVGNPVREAICEIEPPEKRYDLNDESPLKLLVVGGSLGAEALNRTVPAALAQIDKPIAVHHQCGRNNLDSTQGYYQAVDRAVHTVTVKPFIDDMAAAYAWADVIVCRAGALTVTEIQNVGLSAIFVPLPHAVDDHQTANARSLAIEDAAYLIPQSKLTPEYLAQTLLDLDREKCQSMAKKGKALANPGSTVVTADFVWEQAIR</sequence>
<evidence type="ECO:0000259" key="13">
    <source>
        <dbReference type="Pfam" id="PF04101"/>
    </source>
</evidence>
<evidence type="ECO:0000256" key="4">
    <source>
        <dbReference type="ARBA" id="ARBA00022679"/>
    </source>
</evidence>
<feature type="binding site" evidence="10">
    <location>
        <position position="189"/>
    </location>
    <ligand>
        <name>UDP-N-acetyl-alpha-D-glucosamine</name>
        <dbReference type="ChEBI" id="CHEBI:57705"/>
    </ligand>
</feature>
<feature type="domain" description="Glycosyl transferase family 28 C-terminal" evidence="13">
    <location>
        <begin position="212"/>
        <end position="364"/>
    </location>
</feature>
<feature type="region of interest" description="Disordered" evidence="11">
    <location>
        <begin position="1"/>
        <end position="21"/>
    </location>
</feature>
<feature type="binding site" evidence="10">
    <location>
        <position position="318"/>
    </location>
    <ligand>
        <name>UDP-N-acetyl-alpha-D-glucosamine</name>
        <dbReference type="ChEBI" id="CHEBI:57705"/>
    </ligand>
</feature>
<evidence type="ECO:0000256" key="7">
    <source>
        <dbReference type="ARBA" id="ARBA00023136"/>
    </source>
</evidence>
<dbReference type="UniPathway" id="UPA00219"/>
<dbReference type="GO" id="GO:0051301">
    <property type="term" value="P:cell division"/>
    <property type="evidence" value="ECO:0007669"/>
    <property type="project" value="UniProtKB-KW"/>
</dbReference>
<comment type="pathway">
    <text evidence="10">Cell wall biogenesis; peptidoglycan biosynthesis.</text>
</comment>
<dbReference type="EC" id="2.4.1.227" evidence="10"/>
<comment type="similarity">
    <text evidence="10">Belongs to the glycosyltransferase 28 family. MurG subfamily.</text>
</comment>
<reference evidence="14 15" key="1">
    <citation type="journal article" date="2019" name="PLoS ONE">
        <title>Pup mortality in New Zealand sea lions (Phocarctos hookeri) at Enderby Island, Auckland Islands, 2013-18.</title>
        <authorList>
            <person name="Michael S.A."/>
            <person name="Hayman D.T.S."/>
            <person name="Gray R."/>
            <person name="Zhang J."/>
            <person name="Rogers L."/>
            <person name="Roe W.D."/>
        </authorList>
    </citation>
    <scope>NUCLEOTIDE SEQUENCE [LARGE SCALE GENOMIC DNA]</scope>
    <source>
        <strain evidence="14 15">SM868</strain>
    </source>
</reference>
<dbReference type="GO" id="GO:0009252">
    <property type="term" value="P:peptidoglycan biosynthetic process"/>
    <property type="evidence" value="ECO:0007669"/>
    <property type="project" value="UniProtKB-UniRule"/>
</dbReference>
<dbReference type="Gene3D" id="3.40.50.2000">
    <property type="entry name" value="Glycogen Phosphorylase B"/>
    <property type="match status" value="2"/>
</dbReference>
<name>A0A844LXB9_9GAMM</name>
<dbReference type="InterPro" id="IPR006009">
    <property type="entry name" value="GlcNAc_MurG"/>
</dbReference>
<gene>
    <name evidence="10 14" type="primary">murG</name>
    <name evidence="14" type="ORF">GB996_00620</name>
</gene>
<comment type="function">
    <text evidence="10">Cell wall formation. Catalyzes the transfer of a GlcNAc subunit on undecaprenyl-pyrophosphoryl-MurNAc-pentapeptide (lipid intermediate I) to form undecaprenyl-pyrophosphoryl-MurNAc-(pentapeptide)GlcNAc (lipid intermediate II).</text>
</comment>
<comment type="caution">
    <text evidence="14">The sequence shown here is derived from an EMBL/GenBank/DDBJ whole genome shotgun (WGS) entry which is preliminary data.</text>
</comment>
<evidence type="ECO:0000259" key="12">
    <source>
        <dbReference type="Pfam" id="PF03033"/>
    </source>
</evidence>
<evidence type="ECO:0000313" key="14">
    <source>
        <dbReference type="EMBL" id="MUG31295.1"/>
    </source>
</evidence>
<evidence type="ECO:0000256" key="1">
    <source>
        <dbReference type="ARBA" id="ARBA00022475"/>
    </source>
</evidence>
<feature type="binding site" evidence="10">
    <location>
        <position position="218"/>
    </location>
    <ligand>
        <name>UDP-N-acetyl-alpha-D-glucosamine</name>
        <dbReference type="ChEBI" id="CHEBI:57705"/>
    </ligand>
</feature>
<dbReference type="InterPro" id="IPR004276">
    <property type="entry name" value="GlycoTrans_28_N"/>
</dbReference>
<keyword evidence="1 10" id="KW-1003">Cell membrane</keyword>
<evidence type="ECO:0000256" key="8">
    <source>
        <dbReference type="ARBA" id="ARBA00023306"/>
    </source>
</evidence>
<keyword evidence="9 10" id="KW-0961">Cell wall biogenesis/degradation</keyword>
<dbReference type="Pfam" id="PF04101">
    <property type="entry name" value="Glyco_tran_28_C"/>
    <property type="match status" value="1"/>
</dbReference>
<dbReference type="GO" id="GO:0005975">
    <property type="term" value="P:carbohydrate metabolic process"/>
    <property type="evidence" value="ECO:0007669"/>
    <property type="project" value="InterPro"/>
</dbReference>
<keyword evidence="2 10" id="KW-0132">Cell division</keyword>
<evidence type="ECO:0000256" key="11">
    <source>
        <dbReference type="SAM" id="MobiDB-lite"/>
    </source>
</evidence>
<feature type="binding site" evidence="10">
    <location>
        <begin position="292"/>
        <end position="297"/>
    </location>
    <ligand>
        <name>UDP-N-acetyl-alpha-D-glucosamine</name>
        <dbReference type="ChEBI" id="CHEBI:57705"/>
    </ligand>
</feature>
<evidence type="ECO:0000256" key="10">
    <source>
        <dbReference type="HAMAP-Rule" id="MF_00033"/>
    </source>
</evidence>
<dbReference type="AlphaFoldDB" id="A0A844LXB9"/>
<dbReference type="SUPFAM" id="SSF53756">
    <property type="entry name" value="UDP-Glycosyltransferase/glycogen phosphorylase"/>
    <property type="match status" value="1"/>
</dbReference>
<keyword evidence="15" id="KW-1185">Reference proteome</keyword>
<keyword evidence="4 10" id="KW-0808">Transferase</keyword>
<evidence type="ECO:0000256" key="9">
    <source>
        <dbReference type="ARBA" id="ARBA00023316"/>
    </source>
</evidence>
<dbReference type="RefSeq" id="WP_011959806.1">
    <property type="nucleotide sequence ID" value="NZ_WFKQ01000001.1"/>
</dbReference>
<feature type="binding site" evidence="10">
    <location>
        <position position="273"/>
    </location>
    <ligand>
        <name>UDP-N-acetyl-alpha-D-glucosamine</name>
        <dbReference type="ChEBI" id="CHEBI:57705"/>
    </ligand>
</feature>
<feature type="binding site" evidence="10">
    <location>
        <position position="145"/>
    </location>
    <ligand>
        <name>UDP-N-acetyl-alpha-D-glucosamine</name>
        <dbReference type="ChEBI" id="CHEBI:57705"/>
    </ligand>
</feature>
<keyword evidence="7 10" id="KW-0472">Membrane</keyword>
<dbReference type="InterPro" id="IPR007235">
    <property type="entry name" value="Glyco_trans_28_C"/>
</dbReference>
<comment type="subcellular location">
    <subcellularLocation>
        <location evidence="10">Cell membrane</location>
        <topology evidence="10">Peripheral membrane protein</topology>
        <orientation evidence="10">Cytoplasmic side</orientation>
    </subcellularLocation>
</comment>
<dbReference type="Pfam" id="PF03033">
    <property type="entry name" value="Glyco_transf_28"/>
    <property type="match status" value="1"/>
</dbReference>
<evidence type="ECO:0000256" key="2">
    <source>
        <dbReference type="ARBA" id="ARBA00022618"/>
    </source>
</evidence>
<dbReference type="GO" id="GO:0005886">
    <property type="term" value="C:plasma membrane"/>
    <property type="evidence" value="ECO:0007669"/>
    <property type="project" value="UniProtKB-SubCell"/>
</dbReference>
<keyword evidence="6 10" id="KW-0573">Peptidoglycan synthesis</keyword>
<dbReference type="Proteomes" id="UP000442109">
    <property type="component" value="Unassembled WGS sequence"/>
</dbReference>
<dbReference type="EMBL" id="WFKQ01000001">
    <property type="protein sequence ID" value="MUG31295.1"/>
    <property type="molecule type" value="Genomic_DNA"/>
</dbReference>
<accession>A0A844LXB9</accession>
<keyword evidence="3 10" id="KW-0328">Glycosyltransferase</keyword>
<evidence type="ECO:0000256" key="6">
    <source>
        <dbReference type="ARBA" id="ARBA00022984"/>
    </source>
</evidence>
<proteinExistence type="inferred from homology"/>
<dbReference type="GO" id="GO:0071555">
    <property type="term" value="P:cell wall organization"/>
    <property type="evidence" value="ECO:0007669"/>
    <property type="project" value="UniProtKB-KW"/>
</dbReference>
<dbReference type="GO" id="GO:0050511">
    <property type="term" value="F:undecaprenyldiphospho-muramoylpentapeptide beta-N-acetylglucosaminyltransferase activity"/>
    <property type="evidence" value="ECO:0007669"/>
    <property type="project" value="UniProtKB-UniRule"/>
</dbReference>
<dbReference type="NCBIfam" id="TIGR01133">
    <property type="entry name" value="murG"/>
    <property type="match status" value="1"/>
</dbReference>
<evidence type="ECO:0000256" key="5">
    <source>
        <dbReference type="ARBA" id="ARBA00022960"/>
    </source>
</evidence>
<keyword evidence="8 10" id="KW-0131">Cell cycle</keyword>
<dbReference type="HAMAP" id="MF_00033">
    <property type="entry name" value="MurG"/>
    <property type="match status" value="1"/>
</dbReference>
<evidence type="ECO:0000256" key="3">
    <source>
        <dbReference type="ARBA" id="ARBA00022676"/>
    </source>
</evidence>
<dbReference type="PANTHER" id="PTHR21015:SF22">
    <property type="entry name" value="GLYCOSYLTRANSFERASE"/>
    <property type="match status" value="1"/>
</dbReference>
<protein>
    <recommendedName>
        <fullName evidence="10">UDP-N-acetylglucosamine--N-acetylmuramyl-(pentapeptide) pyrophosphoryl-undecaprenol N-acetylglucosamine transferase</fullName>
        <ecNumber evidence="10">2.4.1.227</ecNumber>
    </recommendedName>
    <alternativeName>
        <fullName evidence="10">Undecaprenyl-PP-MurNAc-pentapeptide-UDPGlcNAc GlcNAc transferase</fullName>
    </alternativeName>
</protein>
<comment type="catalytic activity">
    <reaction evidence="10">
        <text>di-trans,octa-cis-undecaprenyl diphospho-N-acetyl-alpha-D-muramoyl-L-alanyl-D-glutamyl-meso-2,6-diaminopimeloyl-D-alanyl-D-alanine + UDP-N-acetyl-alpha-D-glucosamine = di-trans,octa-cis-undecaprenyl diphospho-[N-acetyl-alpha-D-glucosaminyl-(1-&gt;4)]-N-acetyl-alpha-D-muramoyl-L-alanyl-D-glutamyl-meso-2,6-diaminopimeloyl-D-alanyl-D-alanine + UDP + H(+)</text>
        <dbReference type="Rhea" id="RHEA:31227"/>
        <dbReference type="ChEBI" id="CHEBI:15378"/>
        <dbReference type="ChEBI" id="CHEBI:57705"/>
        <dbReference type="ChEBI" id="CHEBI:58223"/>
        <dbReference type="ChEBI" id="CHEBI:61387"/>
        <dbReference type="ChEBI" id="CHEBI:61388"/>
        <dbReference type="EC" id="2.4.1.227"/>
    </reaction>
</comment>
<feature type="domain" description="Glycosyltransferase family 28 N-terminal" evidence="12">
    <location>
        <begin position="26"/>
        <end position="163"/>
    </location>
</feature>
<dbReference type="GO" id="GO:0008360">
    <property type="term" value="P:regulation of cell shape"/>
    <property type="evidence" value="ECO:0007669"/>
    <property type="project" value="UniProtKB-KW"/>
</dbReference>
<organism evidence="14 15">
    <name type="scientific">Psychrobacter sanguinis</name>
    <dbReference type="NCBI Taxonomy" id="861445"/>
    <lineage>
        <taxon>Bacteria</taxon>
        <taxon>Pseudomonadati</taxon>
        <taxon>Pseudomonadota</taxon>
        <taxon>Gammaproteobacteria</taxon>
        <taxon>Moraxellales</taxon>
        <taxon>Moraxellaceae</taxon>
        <taxon>Psychrobacter</taxon>
    </lineage>
</organism>
<evidence type="ECO:0000313" key="15">
    <source>
        <dbReference type="Proteomes" id="UP000442109"/>
    </source>
</evidence>